<dbReference type="InterPro" id="IPR051138">
    <property type="entry name" value="PIM_Ser/Thr_kinase"/>
</dbReference>
<dbReference type="Gene3D" id="1.10.510.10">
    <property type="entry name" value="Transferase(Phosphotransferase) domain 1"/>
    <property type="match status" value="1"/>
</dbReference>
<dbReference type="InterPro" id="IPR008271">
    <property type="entry name" value="Ser/Thr_kinase_AS"/>
</dbReference>
<keyword evidence="6 12" id="KW-0547">Nucleotide-binding</keyword>
<dbReference type="PANTHER" id="PTHR22984:SF25">
    <property type="entry name" value="PROTEIN KINASE DOMAIN-CONTAINING PROTEIN"/>
    <property type="match status" value="1"/>
</dbReference>
<evidence type="ECO:0000256" key="12">
    <source>
        <dbReference type="PROSITE-ProRule" id="PRU10141"/>
    </source>
</evidence>
<keyword evidence="4" id="KW-0723">Serine/threonine-protein kinase</keyword>
<evidence type="ECO:0000313" key="15">
    <source>
        <dbReference type="Proteomes" id="UP000887565"/>
    </source>
</evidence>
<feature type="binding site" evidence="12">
    <location>
        <position position="65"/>
    </location>
    <ligand>
        <name>ATP</name>
        <dbReference type="ChEBI" id="CHEBI:30616"/>
    </ligand>
</feature>
<comment type="catalytic activity">
    <reaction evidence="11">
        <text>L-seryl-[protein] + ATP = O-phospho-L-seryl-[protein] + ADP + H(+)</text>
        <dbReference type="Rhea" id="RHEA:17989"/>
        <dbReference type="Rhea" id="RHEA-COMP:9863"/>
        <dbReference type="Rhea" id="RHEA-COMP:11604"/>
        <dbReference type="ChEBI" id="CHEBI:15378"/>
        <dbReference type="ChEBI" id="CHEBI:29999"/>
        <dbReference type="ChEBI" id="CHEBI:30616"/>
        <dbReference type="ChEBI" id="CHEBI:83421"/>
        <dbReference type="ChEBI" id="CHEBI:456216"/>
        <dbReference type="EC" id="2.7.11.1"/>
    </reaction>
</comment>
<evidence type="ECO:0000256" key="1">
    <source>
        <dbReference type="ARBA" id="ARBA00004192"/>
    </source>
</evidence>
<sequence>MFKRKIKNLTNSNALSTIDKNNSAKSSGETSFKKLYKIGPELGRGGFGTVYSGFRTKDGLTVAIKFISRDNIASWHTLNGKDVPLEICLLENVRNVIGAIKMLDWFERSDGYLIVMERPSPSVDLFDYISERGALEEKIARNFFRQIVETVIACAEVKVLHRDLKDENCVIDLKTGRVKMVDFGSGAFLKNVPYTDFEGTRVYSPPEWISCGNYDGLKAAVWSLGILLYDMVCGDIPYHCDEDILRSKLIWRVHISTNCQDLIRKCLCIDPTKRPNLDEILKHPWTTIGQPIHLTGAHVNNTSVKSCRIATNRIDQNHPVAKDSAIELANDESMDFSPSCVAGSINNDNNNSSIFPVTTSKPLPFIIELPKPFSKSMPKNVMLTTAVTEPMAINNNLIIVQNNASDEMNNVTMMNNLLLASSAGTSGYCSPPSTSASCDQRLLFAANGTPQTSNAATASFSSSSTMNAGGAPSSLCGYLPSASKKTASSFAATPGAFFQSHRHTADAPRRQNIVRKPAGAANKRPPPSLHVSQASGARVDSGLGSQVHSADSSAASSYKSNNSLCDSL</sequence>
<dbReference type="PROSITE" id="PS00107">
    <property type="entry name" value="PROTEIN_KINASE_ATP"/>
    <property type="match status" value="1"/>
</dbReference>
<accession>A0A915IMT1</accession>
<evidence type="ECO:0000313" key="16">
    <source>
        <dbReference type="WBParaSite" id="nRc.2.0.1.t15120-RA"/>
    </source>
</evidence>
<keyword evidence="9" id="KW-1035">Host cytoplasm</keyword>
<evidence type="ECO:0000256" key="9">
    <source>
        <dbReference type="ARBA" id="ARBA00023200"/>
    </source>
</evidence>
<evidence type="ECO:0000256" key="5">
    <source>
        <dbReference type="ARBA" id="ARBA00022679"/>
    </source>
</evidence>
<evidence type="ECO:0000256" key="10">
    <source>
        <dbReference type="ARBA" id="ARBA00047899"/>
    </source>
</evidence>
<dbReference type="FunFam" id="3.30.200.20:FF:000547">
    <property type="entry name" value="Serine/threonine-protein kinase prk-2"/>
    <property type="match status" value="1"/>
</dbReference>
<evidence type="ECO:0000256" key="3">
    <source>
        <dbReference type="ARBA" id="ARBA00016885"/>
    </source>
</evidence>
<keyword evidence="5" id="KW-0808">Transferase</keyword>
<feature type="domain" description="Protein kinase" evidence="14">
    <location>
        <begin position="36"/>
        <end position="286"/>
    </location>
</feature>
<dbReference type="Pfam" id="PF00069">
    <property type="entry name" value="Pkinase"/>
    <property type="match status" value="1"/>
</dbReference>
<dbReference type="GO" id="GO:0030430">
    <property type="term" value="C:host cell cytoplasm"/>
    <property type="evidence" value="ECO:0007669"/>
    <property type="project" value="UniProtKB-SubCell"/>
</dbReference>
<evidence type="ECO:0000256" key="11">
    <source>
        <dbReference type="ARBA" id="ARBA00048679"/>
    </source>
</evidence>
<keyword evidence="15" id="KW-1185">Reference proteome</keyword>
<dbReference type="GO" id="GO:0004674">
    <property type="term" value="F:protein serine/threonine kinase activity"/>
    <property type="evidence" value="ECO:0007669"/>
    <property type="project" value="UniProtKB-KW"/>
</dbReference>
<protein>
    <recommendedName>
        <fullName evidence="3">Serine/threonine-protein kinase 1</fullName>
        <ecNumber evidence="2">2.7.11.1</ecNumber>
    </recommendedName>
</protein>
<organism evidence="15 16">
    <name type="scientific">Romanomermis culicivorax</name>
    <name type="common">Nematode worm</name>
    <dbReference type="NCBI Taxonomy" id="13658"/>
    <lineage>
        <taxon>Eukaryota</taxon>
        <taxon>Metazoa</taxon>
        <taxon>Ecdysozoa</taxon>
        <taxon>Nematoda</taxon>
        <taxon>Enoplea</taxon>
        <taxon>Dorylaimia</taxon>
        <taxon>Mermithida</taxon>
        <taxon>Mermithoidea</taxon>
        <taxon>Mermithidae</taxon>
        <taxon>Romanomermis</taxon>
    </lineage>
</organism>
<name>A0A915IMT1_ROMCU</name>
<comment type="subcellular location">
    <subcellularLocation>
        <location evidence="1">Host cytoplasm</location>
    </subcellularLocation>
</comment>
<keyword evidence="7" id="KW-0418">Kinase</keyword>
<reference evidence="16" key="1">
    <citation type="submission" date="2022-11" db="UniProtKB">
        <authorList>
            <consortium name="WormBaseParasite"/>
        </authorList>
    </citation>
    <scope>IDENTIFICATION</scope>
</reference>
<evidence type="ECO:0000256" key="7">
    <source>
        <dbReference type="ARBA" id="ARBA00022777"/>
    </source>
</evidence>
<evidence type="ECO:0000256" key="8">
    <source>
        <dbReference type="ARBA" id="ARBA00022840"/>
    </source>
</evidence>
<evidence type="ECO:0000259" key="14">
    <source>
        <dbReference type="PROSITE" id="PS50011"/>
    </source>
</evidence>
<dbReference type="PROSITE" id="PS50011">
    <property type="entry name" value="PROTEIN_KINASE_DOM"/>
    <property type="match status" value="1"/>
</dbReference>
<evidence type="ECO:0000256" key="2">
    <source>
        <dbReference type="ARBA" id="ARBA00012513"/>
    </source>
</evidence>
<dbReference type="Gene3D" id="3.30.200.20">
    <property type="entry name" value="Phosphorylase Kinase, domain 1"/>
    <property type="match status" value="1"/>
</dbReference>
<dbReference type="InterPro" id="IPR000719">
    <property type="entry name" value="Prot_kinase_dom"/>
</dbReference>
<feature type="region of interest" description="Disordered" evidence="13">
    <location>
        <begin position="518"/>
        <end position="568"/>
    </location>
</feature>
<dbReference type="InterPro" id="IPR011009">
    <property type="entry name" value="Kinase-like_dom_sf"/>
</dbReference>
<dbReference type="SUPFAM" id="SSF56112">
    <property type="entry name" value="Protein kinase-like (PK-like)"/>
    <property type="match status" value="1"/>
</dbReference>
<dbReference type="PANTHER" id="PTHR22984">
    <property type="entry name" value="SERINE/THREONINE-PROTEIN KINASE PIM"/>
    <property type="match status" value="1"/>
</dbReference>
<dbReference type="WBParaSite" id="nRc.2.0.1.t15120-RA">
    <property type="protein sequence ID" value="nRc.2.0.1.t15120-RA"/>
    <property type="gene ID" value="nRc.2.0.1.g15120"/>
</dbReference>
<dbReference type="GO" id="GO:0005524">
    <property type="term" value="F:ATP binding"/>
    <property type="evidence" value="ECO:0007669"/>
    <property type="project" value="UniProtKB-UniRule"/>
</dbReference>
<comment type="catalytic activity">
    <reaction evidence="10">
        <text>L-threonyl-[protein] + ATP = O-phospho-L-threonyl-[protein] + ADP + H(+)</text>
        <dbReference type="Rhea" id="RHEA:46608"/>
        <dbReference type="Rhea" id="RHEA-COMP:11060"/>
        <dbReference type="Rhea" id="RHEA-COMP:11605"/>
        <dbReference type="ChEBI" id="CHEBI:15378"/>
        <dbReference type="ChEBI" id="CHEBI:30013"/>
        <dbReference type="ChEBI" id="CHEBI:30616"/>
        <dbReference type="ChEBI" id="CHEBI:61977"/>
        <dbReference type="ChEBI" id="CHEBI:456216"/>
        <dbReference type="EC" id="2.7.11.1"/>
    </reaction>
</comment>
<evidence type="ECO:0000256" key="6">
    <source>
        <dbReference type="ARBA" id="ARBA00022741"/>
    </source>
</evidence>
<evidence type="ECO:0000256" key="4">
    <source>
        <dbReference type="ARBA" id="ARBA00022527"/>
    </source>
</evidence>
<feature type="compositionally biased region" description="Low complexity" evidence="13">
    <location>
        <begin position="549"/>
        <end position="568"/>
    </location>
</feature>
<dbReference type="Proteomes" id="UP000887565">
    <property type="component" value="Unplaced"/>
</dbReference>
<dbReference type="EC" id="2.7.11.1" evidence="2"/>
<dbReference type="CDD" id="cd14005">
    <property type="entry name" value="STKc_PIM"/>
    <property type="match status" value="1"/>
</dbReference>
<keyword evidence="8 12" id="KW-0067">ATP-binding</keyword>
<evidence type="ECO:0000256" key="13">
    <source>
        <dbReference type="SAM" id="MobiDB-lite"/>
    </source>
</evidence>
<dbReference type="InterPro" id="IPR017441">
    <property type="entry name" value="Protein_kinase_ATP_BS"/>
</dbReference>
<dbReference type="GO" id="GO:0005737">
    <property type="term" value="C:cytoplasm"/>
    <property type="evidence" value="ECO:0007669"/>
    <property type="project" value="TreeGrafter"/>
</dbReference>
<dbReference type="AlphaFoldDB" id="A0A915IMT1"/>
<proteinExistence type="predicted"/>
<dbReference type="PROSITE" id="PS00108">
    <property type="entry name" value="PROTEIN_KINASE_ST"/>
    <property type="match status" value="1"/>
</dbReference>
<dbReference type="SMART" id="SM00220">
    <property type="entry name" value="S_TKc"/>
    <property type="match status" value="1"/>
</dbReference>